<dbReference type="Pfam" id="PF18438">
    <property type="entry name" value="Glyco_hydro_38"/>
    <property type="match status" value="1"/>
</dbReference>
<dbReference type="GO" id="GO:0046872">
    <property type="term" value="F:metal ion binding"/>
    <property type="evidence" value="ECO:0007669"/>
    <property type="project" value="UniProtKB-KW"/>
</dbReference>
<evidence type="ECO:0000259" key="5">
    <source>
        <dbReference type="SMART" id="SM00872"/>
    </source>
</evidence>
<evidence type="ECO:0000256" key="1">
    <source>
        <dbReference type="ARBA" id="ARBA00009792"/>
    </source>
</evidence>
<evidence type="ECO:0000256" key="2">
    <source>
        <dbReference type="ARBA" id="ARBA00022723"/>
    </source>
</evidence>
<comment type="similarity">
    <text evidence="1">Belongs to the glycosyl hydrolase 38 family.</text>
</comment>
<dbReference type="InterPro" id="IPR000602">
    <property type="entry name" value="Glyco_hydro_38_N"/>
</dbReference>
<dbReference type="Pfam" id="PF01074">
    <property type="entry name" value="Glyco_hydro_38N"/>
    <property type="match status" value="1"/>
</dbReference>
<dbReference type="Pfam" id="PF17677">
    <property type="entry name" value="Glyco_hydro38C2"/>
    <property type="match status" value="1"/>
</dbReference>
<dbReference type="HOGENOM" id="CLU_003442_2_1_9"/>
<dbReference type="GO" id="GO:0009313">
    <property type="term" value="P:oligosaccharide catabolic process"/>
    <property type="evidence" value="ECO:0007669"/>
    <property type="project" value="TreeGrafter"/>
</dbReference>
<dbReference type="GO" id="GO:0030246">
    <property type="term" value="F:carbohydrate binding"/>
    <property type="evidence" value="ECO:0007669"/>
    <property type="project" value="InterPro"/>
</dbReference>
<dbReference type="InterPro" id="IPR015341">
    <property type="entry name" value="Glyco_hydro_38_cen"/>
</dbReference>
<dbReference type="Pfam" id="PF07748">
    <property type="entry name" value="Glyco_hydro_38C"/>
    <property type="match status" value="1"/>
</dbReference>
<dbReference type="EC" id="3.2.1.170" evidence="6"/>
<dbReference type="InterPro" id="IPR011013">
    <property type="entry name" value="Gal_mutarotase_sf_dom"/>
</dbReference>
<dbReference type="Gene3D" id="1.20.1270.50">
    <property type="entry name" value="Glycoside hydrolase family 38, central domain"/>
    <property type="match status" value="1"/>
</dbReference>
<dbReference type="AlphaFoldDB" id="A0A0E3WJ84"/>
<dbReference type="SUPFAM" id="SSF88713">
    <property type="entry name" value="Glycoside hydrolase/deacetylase"/>
    <property type="match status" value="1"/>
</dbReference>
<dbReference type="Gene3D" id="2.60.40.2210">
    <property type="match status" value="1"/>
</dbReference>
<evidence type="ECO:0000313" key="7">
    <source>
        <dbReference type="Proteomes" id="UP000033163"/>
    </source>
</evidence>
<dbReference type="Gene3D" id="2.70.98.30">
    <property type="entry name" value="Golgi alpha-mannosidase II, domain 4"/>
    <property type="match status" value="1"/>
</dbReference>
<organism evidence="6 7">
    <name type="scientific">Paenibacillus riograndensis SBR5</name>
    <dbReference type="NCBI Taxonomy" id="1073571"/>
    <lineage>
        <taxon>Bacteria</taxon>
        <taxon>Bacillati</taxon>
        <taxon>Bacillota</taxon>
        <taxon>Bacilli</taxon>
        <taxon>Bacillales</taxon>
        <taxon>Paenibacillaceae</taxon>
        <taxon>Paenibacillus</taxon>
        <taxon>Paenibacillus sonchi group</taxon>
    </lineage>
</organism>
<dbReference type="KEGG" id="pri:PRIO_5974"/>
<keyword evidence="2" id="KW-0479">Metal-binding</keyword>
<feature type="domain" description="Glycoside hydrolase family 38 central" evidence="5">
    <location>
        <begin position="299"/>
        <end position="373"/>
    </location>
</feature>
<dbReference type="InterPro" id="IPR011682">
    <property type="entry name" value="Glyco_hydro_38_C"/>
</dbReference>
<dbReference type="InterPro" id="IPR011330">
    <property type="entry name" value="Glyco_hydro/deAcase_b/a-brl"/>
</dbReference>
<proteinExistence type="inferred from homology"/>
<name>A0A0E3WJ84_9BACL</name>
<dbReference type="PANTHER" id="PTHR46017">
    <property type="entry name" value="ALPHA-MANNOSIDASE 2C1"/>
    <property type="match status" value="1"/>
</dbReference>
<accession>A0A0E3WJ84</accession>
<dbReference type="GO" id="GO:0004559">
    <property type="term" value="F:alpha-mannosidase activity"/>
    <property type="evidence" value="ECO:0007669"/>
    <property type="project" value="InterPro"/>
</dbReference>
<keyword evidence="3 6" id="KW-0378">Hydrolase</keyword>
<dbReference type="Pfam" id="PF09261">
    <property type="entry name" value="Alpha-mann_mid"/>
    <property type="match status" value="1"/>
</dbReference>
<keyword evidence="4 6" id="KW-0326">Glycosidase</keyword>
<protein>
    <submittedName>
        <fullName evidence="6">Putative mannosylglycerate hydrolase</fullName>
        <ecNumber evidence="6">3.2.1.170</ecNumber>
    </submittedName>
</protein>
<dbReference type="InterPro" id="IPR041509">
    <property type="entry name" value="GH38_beta-1"/>
</dbReference>
<evidence type="ECO:0000256" key="4">
    <source>
        <dbReference type="ARBA" id="ARBA00023295"/>
    </source>
</evidence>
<dbReference type="InterPro" id="IPR027291">
    <property type="entry name" value="Glyco_hydro_38_N_sf"/>
</dbReference>
<dbReference type="InterPro" id="IPR041147">
    <property type="entry name" value="GH38_C"/>
</dbReference>
<dbReference type="Proteomes" id="UP000033163">
    <property type="component" value="Chromosome I"/>
</dbReference>
<dbReference type="InterPro" id="IPR037094">
    <property type="entry name" value="Glyco_hydro_38_cen_sf"/>
</dbReference>
<dbReference type="SMART" id="SM00872">
    <property type="entry name" value="Alpha-mann_mid"/>
    <property type="match status" value="1"/>
</dbReference>
<dbReference type="SUPFAM" id="SSF74650">
    <property type="entry name" value="Galactose mutarotase-like"/>
    <property type="match status" value="1"/>
</dbReference>
<dbReference type="CDD" id="cd10814">
    <property type="entry name" value="GH38N_AMII_SpGH38_like"/>
    <property type="match status" value="1"/>
</dbReference>
<evidence type="ECO:0000313" key="6">
    <source>
        <dbReference type="EMBL" id="CQR58343.1"/>
    </source>
</evidence>
<reference evidence="7" key="1">
    <citation type="submission" date="2015-03" db="EMBL/GenBank/DDBJ databases">
        <authorList>
            <person name="Wibberg D."/>
        </authorList>
    </citation>
    <scope>NUCLEOTIDE SEQUENCE [LARGE SCALE GENOMIC DNA]</scope>
</reference>
<evidence type="ECO:0000256" key="3">
    <source>
        <dbReference type="ARBA" id="ARBA00022801"/>
    </source>
</evidence>
<dbReference type="Gene3D" id="2.60.40.2220">
    <property type="match status" value="1"/>
</dbReference>
<dbReference type="EMBL" id="LN831776">
    <property type="protein sequence ID" value="CQR58343.1"/>
    <property type="molecule type" value="Genomic_DNA"/>
</dbReference>
<dbReference type="RefSeq" id="WP_046505817.1">
    <property type="nucleotide sequence ID" value="NZ_LN831776.1"/>
</dbReference>
<dbReference type="GO" id="GO:0006013">
    <property type="term" value="P:mannose metabolic process"/>
    <property type="evidence" value="ECO:0007669"/>
    <property type="project" value="InterPro"/>
</dbReference>
<dbReference type="SUPFAM" id="SSF88688">
    <property type="entry name" value="Families 57/38 glycoside transferase middle domain"/>
    <property type="match status" value="1"/>
</dbReference>
<dbReference type="Gene3D" id="3.20.110.10">
    <property type="entry name" value="Glycoside hydrolase 38, N terminal domain"/>
    <property type="match status" value="1"/>
</dbReference>
<dbReference type="PANTHER" id="PTHR46017:SF2">
    <property type="entry name" value="MANNOSYLGLYCERATE HYDROLASE"/>
    <property type="match status" value="1"/>
</dbReference>
<dbReference type="PATRIC" id="fig|1073571.4.peg.6401"/>
<gene>
    <name evidence="6" type="primary">mngB3</name>
    <name evidence="6" type="ORF">PRIO_5974</name>
</gene>
<sequence>MTRTTAHLISHTHWDREWYMPYERHHVLLAKLMNELLETLEKDEHYRYFHLDGQTIIIEDYLQIHPEKKEILERFIREGRIVIGPWYVLQDEFLTSSEANVRNLLTGHQDAAKYGVISKLGYFPDSFGNMGQAPQLLRQADIETAVFGRGVKPTGFDNMVGELNSASYESPYSEMFWESPDGSRVLGLLFANWYSNGNEVPAGPEEAKVFWDKKLADAGKYASTPELLFMNGCDHQPVQRNLSDALETAKALYPDVDFVHSSFEQYLEALKPSLPANLVIVNGELRSQHTDGWGTLVNTASARIYLKQMNQRGQTLLEKGAEPLATLAYLASGQAYPHQLLNYAWKTLMQNHPHDSICGCSVDEVHREMTGRFEKSRHVGEAIIEESLKAISGQIGTSGVACWGASGIPVTVFNTTGWDRTGTVSVEVIAAKRYFKEGPNPAAIAEALDQLPLALDSGRLVDADGQVLACRAEDMGTRFGYELPDDQFRRPYMARTLRLTFEAAQVPPLGYKTYAWIQPPGESAGAPASPLTLTESGMANNFLAVHIREDGSYDVTDKRTGRVYEAQGIYEDYGDIGNEYVFRQPEGDVPLTTRGVPARISLVEHEAYRITYEIVHEWEIPASAEASFEEEKRKMVPFRQRKAGRSSEQAPLRIVTRVSLEAGGQGVQVTAAFNNQAKDHRLRVLFPTGLAAATHLVDSVFEAAERDINPAPDWINPSNAQHQQAFVSVSDGMTGFTVANKGLNEYEVLRDGKNTIAITLLRSVSELGDWGVFPTPEAQCLGEHTVEFALCPHAGDAVQSEAFAWAYQYQTPWFAVQTGWQQGSLPAVYQPLEWQGRTLALSAFKMSAAHEDIILRWYNLAHKEQEFTLKAHFPVEAVYASDILERRKPPEQLEEGMLRKAVGPAQIVTCALNPLHPQP</sequence>
<dbReference type="InterPro" id="IPR028995">
    <property type="entry name" value="Glyco_hydro_57/38_cen_sf"/>
</dbReference>
<dbReference type="GO" id="GO:0102546">
    <property type="term" value="F:mannosylglycerate hydrolase activity"/>
    <property type="evidence" value="ECO:0007669"/>
    <property type="project" value="UniProtKB-EC"/>
</dbReference>